<evidence type="ECO:0000313" key="2">
    <source>
        <dbReference type="EMBL" id="PHH77262.1"/>
    </source>
</evidence>
<name>A0A2C5ZC12_9HYPO</name>
<feature type="compositionally biased region" description="Basic and acidic residues" evidence="1">
    <location>
        <begin position="52"/>
        <end position="63"/>
    </location>
</feature>
<protein>
    <submittedName>
        <fullName evidence="2">Uncharacterized protein</fullName>
    </submittedName>
</protein>
<evidence type="ECO:0000313" key="3">
    <source>
        <dbReference type="Proteomes" id="UP000224854"/>
    </source>
</evidence>
<sequence length="86" mass="9463">MHSDKPKKPVKPLPTIHELEDVYDYDFDTESGGTGLLGPNQEVIMSTELAIREAKQADQEAHRSNRQGSRESPGGNSTSQQDRPAS</sequence>
<organism evidence="2 3">
    <name type="scientific">Ophiocordyceps australis</name>
    <dbReference type="NCBI Taxonomy" id="1399860"/>
    <lineage>
        <taxon>Eukaryota</taxon>
        <taxon>Fungi</taxon>
        <taxon>Dikarya</taxon>
        <taxon>Ascomycota</taxon>
        <taxon>Pezizomycotina</taxon>
        <taxon>Sordariomycetes</taxon>
        <taxon>Hypocreomycetidae</taxon>
        <taxon>Hypocreales</taxon>
        <taxon>Ophiocordycipitaceae</taxon>
        <taxon>Ophiocordyceps</taxon>
    </lineage>
</organism>
<reference evidence="2 3" key="1">
    <citation type="submission" date="2017-06" db="EMBL/GenBank/DDBJ databases">
        <title>Ant-infecting Ophiocordyceps genomes reveal a high diversity of potential behavioral manipulation genes and a possible major role for enterotoxins.</title>
        <authorList>
            <person name="De Bekker C."/>
            <person name="Evans H.C."/>
            <person name="Brachmann A."/>
            <person name="Hughes D.P."/>
        </authorList>
    </citation>
    <scope>NUCLEOTIDE SEQUENCE [LARGE SCALE GENOMIC DNA]</scope>
    <source>
        <strain evidence="2 3">1348a</strain>
    </source>
</reference>
<gene>
    <name evidence="2" type="ORF">CDD82_3587</name>
</gene>
<accession>A0A2C5ZC12</accession>
<dbReference type="EMBL" id="NJEU01000277">
    <property type="protein sequence ID" value="PHH77262.1"/>
    <property type="molecule type" value="Genomic_DNA"/>
</dbReference>
<proteinExistence type="predicted"/>
<evidence type="ECO:0000256" key="1">
    <source>
        <dbReference type="SAM" id="MobiDB-lite"/>
    </source>
</evidence>
<comment type="caution">
    <text evidence="2">The sequence shown here is derived from an EMBL/GenBank/DDBJ whole genome shotgun (WGS) entry which is preliminary data.</text>
</comment>
<dbReference type="Proteomes" id="UP000224854">
    <property type="component" value="Unassembled WGS sequence"/>
</dbReference>
<keyword evidence="3" id="KW-1185">Reference proteome</keyword>
<feature type="region of interest" description="Disordered" evidence="1">
    <location>
        <begin position="52"/>
        <end position="86"/>
    </location>
</feature>
<dbReference type="AlphaFoldDB" id="A0A2C5ZC12"/>
<feature type="compositionally biased region" description="Polar residues" evidence="1">
    <location>
        <begin position="74"/>
        <end position="86"/>
    </location>
</feature>